<keyword evidence="2" id="KW-1003">Cell membrane</keyword>
<evidence type="ECO:0000256" key="3">
    <source>
        <dbReference type="ARBA" id="ARBA00022692"/>
    </source>
</evidence>
<feature type="transmembrane region" description="Helical" evidence="6">
    <location>
        <begin position="191"/>
        <end position="209"/>
    </location>
</feature>
<dbReference type="PANTHER" id="PTHR43370">
    <property type="entry name" value="SUGAR ABC TRANSPORTER INTEGRAL MEMBRANE PROTEIN-RELATED"/>
    <property type="match status" value="1"/>
</dbReference>
<feature type="transmembrane region" description="Helical" evidence="6">
    <location>
        <begin position="269"/>
        <end position="288"/>
    </location>
</feature>
<protein>
    <submittedName>
        <fullName evidence="7">ABC transporter permease</fullName>
    </submittedName>
</protein>
<proteinExistence type="predicted"/>
<reference evidence="7" key="1">
    <citation type="journal article" date="2020" name="mSystems">
        <title>Genome- and Community-Level Interaction Insights into Carbon Utilization and Element Cycling Functions of Hydrothermarchaeota in Hydrothermal Sediment.</title>
        <authorList>
            <person name="Zhou Z."/>
            <person name="Liu Y."/>
            <person name="Xu W."/>
            <person name="Pan J."/>
            <person name="Luo Z.H."/>
            <person name="Li M."/>
        </authorList>
    </citation>
    <scope>NUCLEOTIDE SEQUENCE [LARGE SCALE GENOMIC DNA]</scope>
    <source>
        <strain evidence="7">SpSt-381</strain>
    </source>
</reference>
<evidence type="ECO:0000256" key="2">
    <source>
        <dbReference type="ARBA" id="ARBA00022475"/>
    </source>
</evidence>
<comment type="subcellular location">
    <subcellularLocation>
        <location evidence="1">Cell membrane</location>
        <topology evidence="1">Multi-pass membrane protein</topology>
    </subcellularLocation>
</comment>
<dbReference type="PANTHER" id="PTHR43370:SF1">
    <property type="entry name" value="GUANOSINE ABC TRANSPORTER PERMEASE PROTEIN NUPQ"/>
    <property type="match status" value="1"/>
</dbReference>
<accession>A0A832I3G8</accession>
<feature type="transmembrane region" description="Helical" evidence="6">
    <location>
        <begin position="59"/>
        <end position="79"/>
    </location>
</feature>
<dbReference type="EMBL" id="DSQF01000022">
    <property type="protein sequence ID" value="HGZ44056.1"/>
    <property type="molecule type" value="Genomic_DNA"/>
</dbReference>
<feature type="transmembrane region" description="Helical" evidence="6">
    <location>
        <begin position="224"/>
        <end position="248"/>
    </location>
</feature>
<feature type="transmembrane region" description="Helical" evidence="6">
    <location>
        <begin position="139"/>
        <end position="160"/>
    </location>
</feature>
<dbReference type="AlphaFoldDB" id="A0A832I3G8"/>
<evidence type="ECO:0000256" key="6">
    <source>
        <dbReference type="SAM" id="Phobius"/>
    </source>
</evidence>
<comment type="caution">
    <text evidence="7">The sequence shown here is derived from an EMBL/GenBank/DDBJ whole genome shotgun (WGS) entry which is preliminary data.</text>
</comment>
<dbReference type="GO" id="GO:0005886">
    <property type="term" value="C:plasma membrane"/>
    <property type="evidence" value="ECO:0007669"/>
    <property type="project" value="UniProtKB-SubCell"/>
</dbReference>
<dbReference type="CDD" id="cd06580">
    <property type="entry name" value="TM_PBP1_transp_TpRbsC_like"/>
    <property type="match status" value="1"/>
</dbReference>
<dbReference type="GO" id="GO:0022857">
    <property type="term" value="F:transmembrane transporter activity"/>
    <property type="evidence" value="ECO:0007669"/>
    <property type="project" value="InterPro"/>
</dbReference>
<evidence type="ECO:0000256" key="5">
    <source>
        <dbReference type="ARBA" id="ARBA00023136"/>
    </source>
</evidence>
<dbReference type="InterPro" id="IPR001851">
    <property type="entry name" value="ABC_transp_permease"/>
</dbReference>
<feature type="transmembrane region" description="Helical" evidence="6">
    <location>
        <begin position="33"/>
        <end position="53"/>
    </location>
</feature>
<sequence length="301" mass="30540">MDGLPFLAAAVRISVPYALAAVGACFSERGGVINIALEGIMLNGALGYTLAAHATGDPWLGLAAALGAGIVTAALHALVTIGFRADQITSGLGINLLSMGLTRFVLRAVFDSSSNSPRVAGFSELPLGPLGDLPGLGPVLATPLVLGAAAAVAAAQWTLFRSVFGLRLRVMGERPEAGATLGLSVPRYRTLGVLVSGAFAGVAGAWLASEQHSFTDGMTGGRGYIALAAMIVGKWSPLGAAAACFLFGAAEALQIALQGSAFPAEVLQMLPYLVTMLALAGFIGRAVAPRAVGVPYDPERP</sequence>
<organism evidence="7">
    <name type="scientific">Eiseniibacteriota bacterium</name>
    <dbReference type="NCBI Taxonomy" id="2212470"/>
    <lineage>
        <taxon>Bacteria</taxon>
        <taxon>Candidatus Eiseniibacteriota</taxon>
    </lineage>
</organism>
<feature type="transmembrane region" description="Helical" evidence="6">
    <location>
        <begin position="91"/>
        <end position="110"/>
    </location>
</feature>
<keyword evidence="3 6" id="KW-0812">Transmembrane</keyword>
<dbReference type="Pfam" id="PF02653">
    <property type="entry name" value="BPD_transp_2"/>
    <property type="match status" value="1"/>
</dbReference>
<gene>
    <name evidence="7" type="ORF">ENR23_11670</name>
</gene>
<keyword evidence="5 6" id="KW-0472">Membrane</keyword>
<keyword evidence="4 6" id="KW-1133">Transmembrane helix</keyword>
<evidence type="ECO:0000313" key="7">
    <source>
        <dbReference type="EMBL" id="HGZ44056.1"/>
    </source>
</evidence>
<feature type="transmembrane region" description="Helical" evidence="6">
    <location>
        <begin position="6"/>
        <end position="26"/>
    </location>
</feature>
<evidence type="ECO:0000256" key="1">
    <source>
        <dbReference type="ARBA" id="ARBA00004651"/>
    </source>
</evidence>
<evidence type="ECO:0000256" key="4">
    <source>
        <dbReference type="ARBA" id="ARBA00022989"/>
    </source>
</evidence>
<name>A0A832I3G8_UNCEI</name>